<evidence type="ECO:0000256" key="5">
    <source>
        <dbReference type="PIRSR" id="PIRSR006278-2"/>
    </source>
</evidence>
<keyword evidence="3 5" id="KW-0663">Pyridoxal phosphate</keyword>
<dbReference type="Gene3D" id="3.40.50.1100">
    <property type="match status" value="2"/>
</dbReference>
<dbReference type="KEGG" id="ptq:P700755_000466"/>
<gene>
    <name evidence="7" type="ordered locus">P700755_000466</name>
</gene>
<dbReference type="InterPro" id="IPR001926">
    <property type="entry name" value="TrpB-like_PALP"/>
</dbReference>
<comment type="similarity">
    <text evidence="2">Belongs to the ACC deaminase/D-cysteine desulfhydrase family.</text>
</comment>
<dbReference type="STRING" id="313595.P700755_000466"/>
<feature type="domain" description="Tryptophan synthase beta chain-like PALP" evidence="6">
    <location>
        <begin position="23"/>
        <end position="293"/>
    </location>
</feature>
<evidence type="ECO:0000256" key="4">
    <source>
        <dbReference type="PIRSR" id="PIRSR006278-1"/>
    </source>
</evidence>
<keyword evidence="8" id="KW-1185">Reference proteome</keyword>
<dbReference type="SUPFAM" id="SSF53686">
    <property type="entry name" value="Tryptophan synthase beta subunit-like PLP-dependent enzymes"/>
    <property type="match status" value="1"/>
</dbReference>
<evidence type="ECO:0000313" key="7">
    <source>
        <dbReference type="EMBL" id="AFU67489.1"/>
    </source>
</evidence>
<reference evidence="7" key="1">
    <citation type="submission" date="2006-03" db="EMBL/GenBank/DDBJ databases">
        <authorList>
            <person name="Bowman J."/>
            <person name="Ferriera S."/>
            <person name="Johnson J."/>
            <person name="Kravitz S."/>
            <person name="Halpern A."/>
            <person name="Remington K."/>
            <person name="Beeson K."/>
            <person name="Tran B."/>
            <person name="Rogers Y.-H."/>
            <person name="Friedman R."/>
            <person name="Venter J.C."/>
        </authorList>
    </citation>
    <scope>NUCLEOTIDE SEQUENCE [LARGE SCALE GENOMIC DNA]</scope>
    <source>
        <strain evidence="7">ATCC 700755</strain>
    </source>
</reference>
<dbReference type="EMBL" id="CP003879">
    <property type="protein sequence ID" value="AFU67489.1"/>
    <property type="molecule type" value="Genomic_DNA"/>
</dbReference>
<dbReference type="PANTHER" id="PTHR43780">
    <property type="entry name" value="1-AMINOCYCLOPROPANE-1-CARBOXYLATE DEAMINASE-RELATED"/>
    <property type="match status" value="1"/>
</dbReference>
<feature type="active site" description="Nucleophile" evidence="4">
    <location>
        <position position="73"/>
    </location>
</feature>
<dbReference type="PANTHER" id="PTHR43780:SF2">
    <property type="entry name" value="1-AMINOCYCLOPROPANE-1-CARBOXYLATE DEAMINASE-RELATED"/>
    <property type="match status" value="1"/>
</dbReference>
<sequence>MNLPMFSTSFFSKNFSSPNQFIGEFNGVELFVKREDLIHPIVSGNKFRKLKYNILKTQDEGFTKILTFGGAFSNHIAATAEACHIIGLKSIGIIRGQELGEDLQKTLASNSTLNFAFQKNMELFFVTRKDYRLKEHIPYIEDLFKSDLTLYSIPEGGTNALAIKGCTEILTTEDDNFDVICSSVGTGGTVAGLIEGTKSHQHVLGFSALKGNFLQNEISRWTSKSNWSLQTDFHFGGYAKVNSELIDFINSFQSKYQIQLDPIYTGKMFYGIFELISSGFFSKNTRILAIHTGGLQGIEGINRSLKQKGLQTITLL</sequence>
<dbReference type="HOGENOM" id="CLU_048897_0_0_10"/>
<evidence type="ECO:0000313" key="8">
    <source>
        <dbReference type="Proteomes" id="UP000008514"/>
    </source>
</evidence>
<reference evidence="7" key="2">
    <citation type="submission" date="2012-09" db="EMBL/GenBank/DDBJ databases">
        <title>The complete sequence of Psychroflexus torquis an extreme psychrophile from sea-ice that is stimulated by light.</title>
        <authorList>
            <person name="Feng S."/>
            <person name="Powell S.M."/>
            <person name="Bowman J.P."/>
        </authorList>
    </citation>
    <scope>NUCLEOTIDE SEQUENCE [LARGE SCALE GENOMIC DNA]</scope>
    <source>
        <strain evidence="7">ATCC 700755</strain>
    </source>
</reference>
<dbReference type="eggNOG" id="COG2515">
    <property type="taxonomic scope" value="Bacteria"/>
</dbReference>
<accession>K4IAQ6</accession>
<dbReference type="Proteomes" id="UP000008514">
    <property type="component" value="Chromosome"/>
</dbReference>
<dbReference type="Pfam" id="PF00291">
    <property type="entry name" value="PALP"/>
    <property type="match status" value="1"/>
</dbReference>
<dbReference type="GO" id="GO:0019148">
    <property type="term" value="F:D-cysteine desulfhydrase activity"/>
    <property type="evidence" value="ECO:0007669"/>
    <property type="project" value="TreeGrafter"/>
</dbReference>
<evidence type="ECO:0000256" key="2">
    <source>
        <dbReference type="ARBA" id="ARBA00008639"/>
    </source>
</evidence>
<evidence type="ECO:0000256" key="1">
    <source>
        <dbReference type="ARBA" id="ARBA00001933"/>
    </source>
</evidence>
<feature type="modified residue" description="N6-(pyridoxal phosphate)lysine" evidence="5">
    <location>
        <position position="46"/>
    </location>
</feature>
<dbReference type="RefSeq" id="WP_015023107.1">
    <property type="nucleotide sequence ID" value="NC_018721.1"/>
</dbReference>
<dbReference type="InterPro" id="IPR036052">
    <property type="entry name" value="TrpB-like_PALP_sf"/>
</dbReference>
<name>K4IAQ6_PSYTT</name>
<dbReference type="PIRSF" id="PIRSF006278">
    <property type="entry name" value="ACCD_DCysDesulf"/>
    <property type="match status" value="1"/>
</dbReference>
<proteinExistence type="inferred from homology"/>
<dbReference type="AlphaFoldDB" id="K4IAQ6"/>
<protein>
    <submittedName>
        <fullName evidence="7">1-aminocyclopropane-1-carboxylate deaminase Acd</fullName>
    </submittedName>
</protein>
<comment type="cofactor">
    <cofactor evidence="1">
        <name>pyridoxal 5'-phosphate</name>
        <dbReference type="ChEBI" id="CHEBI:597326"/>
    </cofactor>
</comment>
<evidence type="ECO:0000256" key="3">
    <source>
        <dbReference type="ARBA" id="ARBA00022898"/>
    </source>
</evidence>
<dbReference type="InterPro" id="IPR027278">
    <property type="entry name" value="ACCD_DCysDesulf"/>
</dbReference>
<organism evidence="7 8">
    <name type="scientific">Psychroflexus torquis (strain ATCC 700755 / CIP 106069 / ACAM 623)</name>
    <dbReference type="NCBI Taxonomy" id="313595"/>
    <lineage>
        <taxon>Bacteria</taxon>
        <taxon>Pseudomonadati</taxon>
        <taxon>Bacteroidota</taxon>
        <taxon>Flavobacteriia</taxon>
        <taxon>Flavobacteriales</taxon>
        <taxon>Flavobacteriaceae</taxon>
        <taxon>Psychroflexus</taxon>
    </lineage>
</organism>
<evidence type="ECO:0000259" key="6">
    <source>
        <dbReference type="Pfam" id="PF00291"/>
    </source>
</evidence>